<feature type="compositionally biased region" description="Polar residues" evidence="1">
    <location>
        <begin position="16"/>
        <end position="26"/>
    </location>
</feature>
<name>A0A9N8D5L2_9STRA</name>
<gene>
    <name evidence="2" type="ORF">SEMRO_11_G008530.1</name>
</gene>
<reference evidence="2" key="1">
    <citation type="submission" date="2020-06" db="EMBL/GenBank/DDBJ databases">
        <authorList>
            <consortium name="Plant Systems Biology data submission"/>
        </authorList>
    </citation>
    <scope>NUCLEOTIDE SEQUENCE</scope>
    <source>
        <strain evidence="2">D6</strain>
    </source>
</reference>
<dbReference type="AlphaFoldDB" id="A0A9N8D5L2"/>
<sequence length="384" mass="43687">MTTRSSRRRRPSLTSDNGVNESSDSLASMIAADWEDAMLQTCMSTEEKEGEVKKKGVKGGIRQRPNKRQPSDEECGSGEDNDKLQQMLRYPTVDHDDDESTVFDDDCSIFSSDSDDISLCRTSPRRVKGNNNTGIIKRPKPPRQGPNSNDENESPRYSPADSGYQDPLDGDCSAVSSLASLFLGQDPCNFDEEEGQQHHRHHSGTLGVYTHNTRRNNTPFAPSHPLLKKSSLKQVSSIGYTNNNSSSSNSLNNSKRHNNVRFDTVNFREYAISLSQNPSCSEGPPIELGWEFEEQESVPVEQYEDYKSKHFPRRRRLQELVLSDSVRRRMLSQRYTPDELAEAVREVEQLKRQRVMTYLMLPASTLDEAAEEVYRYMMRVFQPN</sequence>
<comment type="caution">
    <text evidence="2">The sequence shown here is derived from an EMBL/GenBank/DDBJ whole genome shotgun (WGS) entry which is preliminary data.</text>
</comment>
<organism evidence="2 3">
    <name type="scientific">Seminavis robusta</name>
    <dbReference type="NCBI Taxonomy" id="568900"/>
    <lineage>
        <taxon>Eukaryota</taxon>
        <taxon>Sar</taxon>
        <taxon>Stramenopiles</taxon>
        <taxon>Ochrophyta</taxon>
        <taxon>Bacillariophyta</taxon>
        <taxon>Bacillariophyceae</taxon>
        <taxon>Bacillariophycidae</taxon>
        <taxon>Naviculales</taxon>
        <taxon>Naviculaceae</taxon>
        <taxon>Seminavis</taxon>
    </lineage>
</organism>
<feature type="compositionally biased region" description="Low complexity" evidence="1">
    <location>
        <begin position="238"/>
        <end position="253"/>
    </location>
</feature>
<proteinExistence type="predicted"/>
<feature type="region of interest" description="Disordered" evidence="1">
    <location>
        <begin position="190"/>
        <end position="229"/>
    </location>
</feature>
<feature type="compositionally biased region" description="Basic and acidic residues" evidence="1">
    <location>
        <begin position="45"/>
        <end position="54"/>
    </location>
</feature>
<feature type="region of interest" description="Disordered" evidence="1">
    <location>
        <begin position="45"/>
        <end position="170"/>
    </location>
</feature>
<dbReference type="EMBL" id="CAICTM010000011">
    <property type="protein sequence ID" value="CAB9496892.1"/>
    <property type="molecule type" value="Genomic_DNA"/>
</dbReference>
<feature type="compositionally biased region" description="Acidic residues" evidence="1">
    <location>
        <begin position="95"/>
        <end position="107"/>
    </location>
</feature>
<feature type="region of interest" description="Disordered" evidence="1">
    <location>
        <begin position="238"/>
        <end position="257"/>
    </location>
</feature>
<dbReference type="Proteomes" id="UP001153069">
    <property type="component" value="Unassembled WGS sequence"/>
</dbReference>
<feature type="region of interest" description="Disordered" evidence="1">
    <location>
        <begin position="1"/>
        <end position="27"/>
    </location>
</feature>
<evidence type="ECO:0000313" key="3">
    <source>
        <dbReference type="Proteomes" id="UP001153069"/>
    </source>
</evidence>
<evidence type="ECO:0000313" key="2">
    <source>
        <dbReference type="EMBL" id="CAB9496892.1"/>
    </source>
</evidence>
<protein>
    <submittedName>
        <fullName evidence="2">Uncharacterized protein</fullName>
    </submittedName>
</protein>
<keyword evidence="3" id="KW-1185">Reference proteome</keyword>
<accession>A0A9N8D5L2</accession>
<dbReference type="OrthoDB" id="48629at2759"/>
<evidence type="ECO:0000256" key="1">
    <source>
        <dbReference type="SAM" id="MobiDB-lite"/>
    </source>
</evidence>
<feature type="compositionally biased region" description="Basic residues" evidence="1">
    <location>
        <begin position="1"/>
        <end position="11"/>
    </location>
</feature>